<dbReference type="Gene3D" id="3.30.1200.10">
    <property type="entry name" value="YggU-like"/>
    <property type="match status" value="1"/>
</dbReference>
<dbReference type="RefSeq" id="WP_198421880.1">
    <property type="nucleotide sequence ID" value="NZ_AP021861.1"/>
</dbReference>
<dbReference type="AlphaFoldDB" id="A0A5K7X8R5"/>
<evidence type="ECO:0000313" key="4">
    <source>
        <dbReference type="Proteomes" id="UP000326837"/>
    </source>
</evidence>
<dbReference type="PANTHER" id="PTHR13420">
    <property type="entry name" value="UPF0235 PROTEIN C15ORF40"/>
    <property type="match status" value="1"/>
</dbReference>
<organism evidence="3 4">
    <name type="scientific">Lacipirellula parvula</name>
    <dbReference type="NCBI Taxonomy" id="2650471"/>
    <lineage>
        <taxon>Bacteria</taxon>
        <taxon>Pseudomonadati</taxon>
        <taxon>Planctomycetota</taxon>
        <taxon>Planctomycetia</taxon>
        <taxon>Pirellulales</taxon>
        <taxon>Lacipirellulaceae</taxon>
        <taxon>Lacipirellula</taxon>
    </lineage>
</organism>
<dbReference type="KEGG" id="lpav:PLANPX_2652"/>
<dbReference type="SUPFAM" id="SSF69786">
    <property type="entry name" value="YggU-like"/>
    <property type="match status" value="1"/>
</dbReference>
<dbReference type="HAMAP" id="MF_00634">
    <property type="entry name" value="UPF0235"/>
    <property type="match status" value="1"/>
</dbReference>
<evidence type="ECO:0000313" key="3">
    <source>
        <dbReference type="EMBL" id="BBO33040.1"/>
    </source>
</evidence>
<evidence type="ECO:0000256" key="2">
    <source>
        <dbReference type="HAMAP-Rule" id="MF_00634"/>
    </source>
</evidence>
<name>A0A5K7X8R5_9BACT</name>
<dbReference type="Pfam" id="PF02594">
    <property type="entry name" value="DUF167"/>
    <property type="match status" value="1"/>
</dbReference>
<comment type="similarity">
    <text evidence="1 2">Belongs to the UPF0235 family.</text>
</comment>
<accession>A0A5K7X8R5</accession>
<dbReference type="GO" id="GO:0005737">
    <property type="term" value="C:cytoplasm"/>
    <property type="evidence" value="ECO:0007669"/>
    <property type="project" value="TreeGrafter"/>
</dbReference>
<sequence>MASPIEPHPSGVVIRMKARPSARRNGFAGIHADALRVDVTAAPEKGKANEAIIALLAEAFGAAKSQIELISSPTNSQKRFLITGIDLAVAEELLAKALA</sequence>
<reference evidence="4" key="1">
    <citation type="submission" date="2019-10" db="EMBL/GenBank/DDBJ databases">
        <title>Lacipirellula parvula gen. nov., sp. nov., representing a lineage of planctomycetes widespread in freshwater anoxic habitats, and description of the family Lacipirellulaceae.</title>
        <authorList>
            <person name="Dedysh S.N."/>
            <person name="Kulichevskaya I.S."/>
            <person name="Beletsky A.V."/>
            <person name="Rakitin A.L."/>
            <person name="Mardanov A.V."/>
            <person name="Ivanova A.A."/>
            <person name="Saltykova V.X."/>
            <person name="Rijpstra W.I.C."/>
            <person name="Sinninghe Damste J.S."/>
            <person name="Ravin N.V."/>
        </authorList>
    </citation>
    <scope>NUCLEOTIDE SEQUENCE [LARGE SCALE GENOMIC DNA]</scope>
    <source>
        <strain evidence="4">PX69</strain>
    </source>
</reference>
<evidence type="ECO:0000256" key="1">
    <source>
        <dbReference type="ARBA" id="ARBA00010364"/>
    </source>
</evidence>
<dbReference type="InterPro" id="IPR036591">
    <property type="entry name" value="YggU-like_sf"/>
</dbReference>
<gene>
    <name evidence="3" type="ORF">PLANPX_2652</name>
</gene>
<keyword evidence="4" id="KW-1185">Reference proteome</keyword>
<protein>
    <recommendedName>
        <fullName evidence="2">UPF0235 protein PLANPX_2652</fullName>
    </recommendedName>
</protein>
<dbReference type="EMBL" id="AP021861">
    <property type="protein sequence ID" value="BBO33040.1"/>
    <property type="molecule type" value="Genomic_DNA"/>
</dbReference>
<dbReference type="InterPro" id="IPR003746">
    <property type="entry name" value="DUF167"/>
</dbReference>
<dbReference type="NCBIfam" id="TIGR00251">
    <property type="entry name" value="DUF167 family protein"/>
    <property type="match status" value="1"/>
</dbReference>
<proteinExistence type="inferred from homology"/>
<dbReference type="PANTHER" id="PTHR13420:SF7">
    <property type="entry name" value="UPF0235 PROTEIN C15ORF40"/>
    <property type="match status" value="1"/>
</dbReference>
<dbReference type="SMART" id="SM01152">
    <property type="entry name" value="DUF167"/>
    <property type="match status" value="1"/>
</dbReference>
<dbReference type="Proteomes" id="UP000326837">
    <property type="component" value="Chromosome"/>
</dbReference>